<feature type="transmembrane region" description="Helical" evidence="2">
    <location>
        <begin position="12"/>
        <end position="35"/>
    </location>
</feature>
<dbReference type="OrthoDB" id="66881at2759"/>
<proteinExistence type="inferred from homology"/>
<dbReference type="SUPFAM" id="SSF51905">
    <property type="entry name" value="FAD/NAD(P)-binding domain"/>
    <property type="match status" value="1"/>
</dbReference>
<gene>
    <name evidence="4" type="ORF">EDS130_LOCUS38680</name>
    <name evidence="3" type="ORF">XAT740_LOCUS4324</name>
</gene>
<accession>A0A813UWC5</accession>
<dbReference type="AlphaFoldDB" id="A0A813UWC5"/>
<evidence type="ECO:0000313" key="5">
    <source>
        <dbReference type="Proteomes" id="UP000663828"/>
    </source>
</evidence>
<keyword evidence="5" id="KW-1185">Reference proteome</keyword>
<keyword evidence="2" id="KW-1133">Transmembrane helix</keyword>
<organism evidence="3 5">
    <name type="scientific">Adineta ricciae</name>
    <name type="common">Rotifer</name>
    <dbReference type="NCBI Taxonomy" id="249248"/>
    <lineage>
        <taxon>Eukaryota</taxon>
        <taxon>Metazoa</taxon>
        <taxon>Spiralia</taxon>
        <taxon>Gnathifera</taxon>
        <taxon>Rotifera</taxon>
        <taxon>Eurotatoria</taxon>
        <taxon>Bdelloidea</taxon>
        <taxon>Adinetida</taxon>
        <taxon>Adinetidae</taxon>
        <taxon>Adineta</taxon>
    </lineage>
</organism>
<dbReference type="Proteomes" id="UP000663852">
    <property type="component" value="Unassembled WGS sequence"/>
</dbReference>
<dbReference type="PANTHER" id="PTHR42877">
    <property type="entry name" value="L-ORNITHINE N(5)-MONOOXYGENASE-RELATED"/>
    <property type="match status" value="1"/>
</dbReference>
<evidence type="ECO:0000313" key="4">
    <source>
        <dbReference type="EMBL" id="CAF1438286.1"/>
    </source>
</evidence>
<keyword evidence="2" id="KW-0472">Membrane</keyword>
<sequence length="540" mass="62900">MSKWQFRLLIGISYLTWTISIIIGLIGYVVHWIIFDRNDKKKLNFQWTLSDNENEYHTIIIGAGFSGLGMGIKLKEVNMNKFIILERHSHVGGTWYANRYPGCQVDVPSNLYSYSFEMNPEWSHQYSGQAELADYLEKCTDKYHLRSHIQFNTTVLQCDWLDDRHLWRVTTKDEKCFYGRYLIGAYGVLSNASYPTDIKGLETFQGEICHTAEWNDNINFQGKRVAVVGTGSSAVQCIPELQKNYGVEHLYVFQRTPPWVFAIQNRTLTQLEKKLYANFPFVQKFFRACLYWRLESTVLSFVYRLPLRFVTQKLLRLIFFLQVKDPQLREKLMPKWDYGCKRTVLSSDWYSTLQQPNVTIVTNRIQQLKPHSIVTFDGDEYPVDIIVWATGFKVHALAIPMFGIQGHSLEKQWSQTVQAYRGVTVPNFPNMFLLLGPNTGLGHNSVVVMIEAQFKYIIEALIYMENKGIRAMAVKQHISAKFNEEIQSILKKTVWQAGGCHSWYQDPKGNNTIIWPGFTWTYDLLLRTFDHANYDVLSRR</sequence>
<dbReference type="InterPro" id="IPR036188">
    <property type="entry name" value="FAD/NAD-bd_sf"/>
</dbReference>
<dbReference type="Proteomes" id="UP000663828">
    <property type="component" value="Unassembled WGS sequence"/>
</dbReference>
<dbReference type="EMBL" id="CAJNOJ010000410">
    <property type="protein sequence ID" value="CAF1438286.1"/>
    <property type="molecule type" value="Genomic_DNA"/>
</dbReference>
<dbReference type="InterPro" id="IPR051209">
    <property type="entry name" value="FAD-bind_Monooxygenase_sf"/>
</dbReference>
<dbReference type="Pfam" id="PF13738">
    <property type="entry name" value="Pyr_redox_3"/>
    <property type="match status" value="1"/>
</dbReference>
<evidence type="ECO:0000256" key="1">
    <source>
        <dbReference type="ARBA" id="ARBA00010139"/>
    </source>
</evidence>
<protein>
    <submittedName>
        <fullName evidence="3">Uncharacterized protein</fullName>
    </submittedName>
</protein>
<dbReference type="Gene3D" id="3.50.50.60">
    <property type="entry name" value="FAD/NAD(P)-binding domain"/>
    <property type="match status" value="2"/>
</dbReference>
<name>A0A813UWC5_ADIRI</name>
<comment type="similarity">
    <text evidence="1">Belongs to the FAD-binding monooxygenase family.</text>
</comment>
<dbReference type="PANTHER" id="PTHR42877:SF4">
    <property type="entry name" value="FAD_NAD(P)-BINDING DOMAIN-CONTAINING PROTEIN-RELATED"/>
    <property type="match status" value="1"/>
</dbReference>
<keyword evidence="2" id="KW-0812">Transmembrane</keyword>
<evidence type="ECO:0000313" key="3">
    <source>
        <dbReference type="EMBL" id="CAF0828282.1"/>
    </source>
</evidence>
<evidence type="ECO:0000256" key="2">
    <source>
        <dbReference type="SAM" id="Phobius"/>
    </source>
</evidence>
<dbReference type="EMBL" id="CAJNOR010000176">
    <property type="protein sequence ID" value="CAF0828282.1"/>
    <property type="molecule type" value="Genomic_DNA"/>
</dbReference>
<reference evidence="3" key="1">
    <citation type="submission" date="2021-02" db="EMBL/GenBank/DDBJ databases">
        <authorList>
            <person name="Nowell W R."/>
        </authorList>
    </citation>
    <scope>NUCLEOTIDE SEQUENCE</scope>
</reference>
<comment type="caution">
    <text evidence="3">The sequence shown here is derived from an EMBL/GenBank/DDBJ whole genome shotgun (WGS) entry which is preliminary data.</text>
</comment>